<dbReference type="EMBL" id="ML977597">
    <property type="protein sequence ID" value="KAF1999211.1"/>
    <property type="molecule type" value="Genomic_DNA"/>
</dbReference>
<protein>
    <recommendedName>
        <fullName evidence="3">MFS general substrate transporter</fullName>
    </recommendedName>
</protein>
<evidence type="ECO:0000313" key="1">
    <source>
        <dbReference type="EMBL" id="KAF1999211.1"/>
    </source>
</evidence>
<organism evidence="1 2">
    <name type="scientific">Amniculicola lignicola CBS 123094</name>
    <dbReference type="NCBI Taxonomy" id="1392246"/>
    <lineage>
        <taxon>Eukaryota</taxon>
        <taxon>Fungi</taxon>
        <taxon>Dikarya</taxon>
        <taxon>Ascomycota</taxon>
        <taxon>Pezizomycotina</taxon>
        <taxon>Dothideomycetes</taxon>
        <taxon>Pleosporomycetidae</taxon>
        <taxon>Pleosporales</taxon>
        <taxon>Amniculicolaceae</taxon>
        <taxon>Amniculicola</taxon>
    </lineage>
</organism>
<keyword evidence="2" id="KW-1185">Reference proteome</keyword>
<accession>A0A6A5WGC5</accession>
<dbReference type="Proteomes" id="UP000799779">
    <property type="component" value="Unassembled WGS sequence"/>
</dbReference>
<dbReference type="AlphaFoldDB" id="A0A6A5WGC5"/>
<sequence>MASTHRRPSVGETPSDIKALAYTTKNNDDAEANVVIDDEDYTPSTHLKKKLVRKFDLFMTPTLWFMCVLAYADQSNARAAGMATDLNLSDASKLHNFG</sequence>
<evidence type="ECO:0000313" key="2">
    <source>
        <dbReference type="Proteomes" id="UP000799779"/>
    </source>
</evidence>
<gene>
    <name evidence="1" type="ORF">P154DRAFT_577148</name>
</gene>
<reference evidence="1" key="1">
    <citation type="journal article" date="2020" name="Stud. Mycol.">
        <title>101 Dothideomycetes genomes: a test case for predicting lifestyles and emergence of pathogens.</title>
        <authorList>
            <person name="Haridas S."/>
            <person name="Albert R."/>
            <person name="Binder M."/>
            <person name="Bloem J."/>
            <person name="Labutti K."/>
            <person name="Salamov A."/>
            <person name="Andreopoulos B."/>
            <person name="Baker S."/>
            <person name="Barry K."/>
            <person name="Bills G."/>
            <person name="Bluhm B."/>
            <person name="Cannon C."/>
            <person name="Castanera R."/>
            <person name="Culley D."/>
            <person name="Daum C."/>
            <person name="Ezra D."/>
            <person name="Gonzalez J."/>
            <person name="Henrissat B."/>
            <person name="Kuo A."/>
            <person name="Liang C."/>
            <person name="Lipzen A."/>
            <person name="Lutzoni F."/>
            <person name="Magnuson J."/>
            <person name="Mondo S."/>
            <person name="Nolan M."/>
            <person name="Ohm R."/>
            <person name="Pangilinan J."/>
            <person name="Park H.-J."/>
            <person name="Ramirez L."/>
            <person name="Alfaro M."/>
            <person name="Sun H."/>
            <person name="Tritt A."/>
            <person name="Yoshinaga Y."/>
            <person name="Zwiers L.-H."/>
            <person name="Turgeon B."/>
            <person name="Goodwin S."/>
            <person name="Spatafora J."/>
            <person name="Crous P."/>
            <person name="Grigoriev I."/>
        </authorList>
    </citation>
    <scope>NUCLEOTIDE SEQUENCE</scope>
    <source>
        <strain evidence="1">CBS 123094</strain>
    </source>
</reference>
<proteinExistence type="predicted"/>
<name>A0A6A5WGC5_9PLEO</name>
<evidence type="ECO:0008006" key="3">
    <source>
        <dbReference type="Google" id="ProtNLM"/>
    </source>
</evidence>